<organism evidence="2 3">
    <name type="scientific">Dryococelus australis</name>
    <dbReference type="NCBI Taxonomy" id="614101"/>
    <lineage>
        <taxon>Eukaryota</taxon>
        <taxon>Metazoa</taxon>
        <taxon>Ecdysozoa</taxon>
        <taxon>Arthropoda</taxon>
        <taxon>Hexapoda</taxon>
        <taxon>Insecta</taxon>
        <taxon>Pterygota</taxon>
        <taxon>Neoptera</taxon>
        <taxon>Polyneoptera</taxon>
        <taxon>Phasmatodea</taxon>
        <taxon>Verophasmatodea</taxon>
        <taxon>Anareolatae</taxon>
        <taxon>Phasmatidae</taxon>
        <taxon>Eurycanthinae</taxon>
        <taxon>Dryococelus</taxon>
    </lineage>
</organism>
<feature type="compositionally biased region" description="Low complexity" evidence="1">
    <location>
        <begin position="138"/>
        <end position="156"/>
    </location>
</feature>
<feature type="compositionally biased region" description="Basic and acidic residues" evidence="1">
    <location>
        <begin position="288"/>
        <end position="299"/>
    </location>
</feature>
<sequence length="299" mass="32420">MPLIGGFSRGSPVSPAFAFRRRSILNSLHPHRLKTPMLRRLPGQAAVLLTSAHEEYGDTCVFRRDTYVGEWPGYRVNGQQQHSKTYRREPVPRRVGSRVCGWSRSPGDPGPAPELPATLLAPAPPPARVLSREPPPASAAGLPAPFAAPGLAGTRPAAPPPAPTLQLHDIHGDSSPFLLQPFHELSNGFWPRLTSPHPAIQFVPKMFYKVEVGALGGPLRYEHGNSGGVAYRLRAVEWQCVRRGVAEPVGGLDHAYTAPLNEAPTPKASHQTSEIELERSEDVMPESHSLDAHDTTANS</sequence>
<keyword evidence="3" id="KW-1185">Reference proteome</keyword>
<feature type="region of interest" description="Disordered" evidence="1">
    <location>
        <begin position="98"/>
        <end position="164"/>
    </location>
</feature>
<reference evidence="2 3" key="1">
    <citation type="submission" date="2023-02" db="EMBL/GenBank/DDBJ databases">
        <title>LHISI_Scaffold_Assembly.</title>
        <authorList>
            <person name="Stuart O.P."/>
            <person name="Cleave R."/>
            <person name="Magrath M.J.L."/>
            <person name="Mikheyev A.S."/>
        </authorList>
    </citation>
    <scope>NUCLEOTIDE SEQUENCE [LARGE SCALE GENOMIC DNA]</scope>
    <source>
        <strain evidence="2">Daus_M_001</strain>
        <tissue evidence="2">Leg muscle</tissue>
    </source>
</reference>
<feature type="compositionally biased region" description="Pro residues" evidence="1">
    <location>
        <begin position="122"/>
        <end position="137"/>
    </location>
</feature>
<proteinExistence type="predicted"/>
<dbReference type="EMBL" id="JARBHB010000008">
    <property type="protein sequence ID" value="KAJ8878094.1"/>
    <property type="molecule type" value="Genomic_DNA"/>
</dbReference>
<evidence type="ECO:0000313" key="3">
    <source>
        <dbReference type="Proteomes" id="UP001159363"/>
    </source>
</evidence>
<protein>
    <submittedName>
        <fullName evidence="2">Uncharacterized protein</fullName>
    </submittedName>
</protein>
<dbReference type="Proteomes" id="UP001159363">
    <property type="component" value="Chromosome 7"/>
</dbReference>
<evidence type="ECO:0000313" key="2">
    <source>
        <dbReference type="EMBL" id="KAJ8878094.1"/>
    </source>
</evidence>
<name>A0ABQ9H1F2_9NEOP</name>
<feature type="region of interest" description="Disordered" evidence="1">
    <location>
        <begin position="256"/>
        <end position="299"/>
    </location>
</feature>
<gene>
    <name evidence="2" type="ORF">PR048_022561</name>
</gene>
<comment type="caution">
    <text evidence="2">The sequence shown here is derived from an EMBL/GenBank/DDBJ whole genome shotgun (WGS) entry which is preliminary data.</text>
</comment>
<evidence type="ECO:0000256" key="1">
    <source>
        <dbReference type="SAM" id="MobiDB-lite"/>
    </source>
</evidence>
<accession>A0ABQ9H1F2</accession>